<keyword evidence="1" id="KW-0812">Transmembrane</keyword>
<keyword evidence="1" id="KW-0472">Membrane</keyword>
<dbReference type="EMBL" id="CP037940">
    <property type="protein sequence ID" value="QBO37358.1"/>
    <property type="molecule type" value="Genomic_DNA"/>
</dbReference>
<proteinExistence type="predicted"/>
<sequence>MSKNKGLVISAVLNVLLVIVLIVLLIEFIPRNFNNIRGSFVNEKPNQNQKLISLYGKKFVEYDAGEQVRAGEQEYLGHNIFELKASKGENTIVVVKNNKTLFVKTADSTKTVTYQRSSAAPTDFSAK</sequence>
<dbReference type="RefSeq" id="WP_133364435.1">
    <property type="nucleotide sequence ID" value="NZ_CP037940.1"/>
</dbReference>
<keyword evidence="1" id="KW-1133">Transmembrane helix</keyword>
<keyword evidence="3" id="KW-1185">Reference proteome</keyword>
<evidence type="ECO:0000313" key="3">
    <source>
        <dbReference type="Proteomes" id="UP000292886"/>
    </source>
</evidence>
<dbReference type="KEGG" id="wei:EQG49_13225"/>
<evidence type="ECO:0000256" key="1">
    <source>
        <dbReference type="SAM" id="Phobius"/>
    </source>
</evidence>
<dbReference type="Proteomes" id="UP000292886">
    <property type="component" value="Chromosome"/>
</dbReference>
<protein>
    <submittedName>
        <fullName evidence="2">Uncharacterized protein</fullName>
    </submittedName>
</protein>
<organism evidence="2 3">
    <name type="scientific">Periweissella cryptocerci</name>
    <dbReference type="NCBI Taxonomy" id="2506420"/>
    <lineage>
        <taxon>Bacteria</taxon>
        <taxon>Bacillati</taxon>
        <taxon>Bacillota</taxon>
        <taxon>Bacilli</taxon>
        <taxon>Lactobacillales</taxon>
        <taxon>Lactobacillaceae</taxon>
        <taxon>Periweissella</taxon>
    </lineage>
</organism>
<evidence type="ECO:0000313" key="2">
    <source>
        <dbReference type="EMBL" id="QBO37358.1"/>
    </source>
</evidence>
<dbReference type="AlphaFoldDB" id="A0A4P6YWY0"/>
<feature type="transmembrane region" description="Helical" evidence="1">
    <location>
        <begin position="6"/>
        <end position="29"/>
    </location>
</feature>
<gene>
    <name evidence="2" type="ORF">EQG49_13225</name>
</gene>
<accession>A0A4P6YWY0</accession>
<reference evidence="3" key="1">
    <citation type="submission" date="2019-03" db="EMBL/GenBank/DDBJ databases">
        <title>Weissella sp. 26KH-42 Genome sequencing.</title>
        <authorList>
            <person name="Heo J."/>
            <person name="Kim S.-J."/>
            <person name="Kim J.-S."/>
            <person name="Hong S.-B."/>
            <person name="Kwon S.-W."/>
        </authorList>
    </citation>
    <scope>NUCLEOTIDE SEQUENCE [LARGE SCALE GENOMIC DNA]</scope>
    <source>
        <strain evidence="3">26KH-42</strain>
    </source>
</reference>
<name>A0A4P6YWY0_9LACO</name>